<organism evidence="1 2">
    <name type="scientific">Massilia norwichensis</name>
    <dbReference type="NCBI Taxonomy" id="1442366"/>
    <lineage>
        <taxon>Bacteria</taxon>
        <taxon>Pseudomonadati</taxon>
        <taxon>Pseudomonadota</taxon>
        <taxon>Betaproteobacteria</taxon>
        <taxon>Burkholderiales</taxon>
        <taxon>Oxalobacteraceae</taxon>
        <taxon>Telluria group</taxon>
        <taxon>Massilia</taxon>
    </lineage>
</organism>
<dbReference type="RefSeq" id="WP_258846638.1">
    <property type="nucleotide sequence ID" value="NZ_JANUGX010000020.1"/>
</dbReference>
<evidence type="ECO:0000313" key="2">
    <source>
        <dbReference type="Proteomes" id="UP001205560"/>
    </source>
</evidence>
<dbReference type="Proteomes" id="UP001205560">
    <property type="component" value="Unassembled WGS sequence"/>
</dbReference>
<reference evidence="1 2" key="1">
    <citation type="submission" date="2022-08" db="EMBL/GenBank/DDBJ databases">
        <title>Reclassification of Massilia species as members of the genera Telluria, Duganella, Pseudoduganella, Mokoshia gen. nov. and Zemynaea gen. nov. using orthogonal and non-orthogonal genome-based approaches.</title>
        <authorList>
            <person name="Bowman J.P."/>
        </authorList>
    </citation>
    <scope>NUCLEOTIDE SEQUENCE [LARGE SCALE GENOMIC DNA]</scope>
    <source>
        <strain evidence="1 2">LMG 28164</strain>
    </source>
</reference>
<keyword evidence="2" id="KW-1185">Reference proteome</keyword>
<protein>
    <submittedName>
        <fullName evidence="1">DUF3861 domain-containing protein</fullName>
    </submittedName>
</protein>
<sequence>MASADGEPGTGGLPLEFEVGNHDEILSLVERIRQRDLFDANTATAFTVGLKLFSEVMLENRKHPLFDEFRPHFAEFMKRLKSAP</sequence>
<gene>
    <name evidence="1" type="ORF">NX782_16855</name>
</gene>
<evidence type="ECO:0000313" key="1">
    <source>
        <dbReference type="EMBL" id="MCS0590861.1"/>
    </source>
</evidence>
<dbReference type="Gene3D" id="3.10.20.850">
    <property type="entry name" value="Protein of unknown function DUF3861"/>
    <property type="match status" value="1"/>
</dbReference>
<dbReference type="InterPro" id="IPR038194">
    <property type="entry name" value="DUF3861_sf"/>
</dbReference>
<dbReference type="Pfam" id="PF12977">
    <property type="entry name" value="DUF3861"/>
    <property type="match status" value="1"/>
</dbReference>
<proteinExistence type="predicted"/>
<name>A0ABT2A9J4_9BURK</name>
<comment type="caution">
    <text evidence="1">The sequence shown here is derived from an EMBL/GenBank/DDBJ whole genome shotgun (WGS) entry which is preliminary data.</text>
</comment>
<accession>A0ABT2A9J4</accession>
<dbReference type="EMBL" id="JANUGX010000020">
    <property type="protein sequence ID" value="MCS0590861.1"/>
    <property type="molecule type" value="Genomic_DNA"/>
</dbReference>
<dbReference type="InterPro" id="IPR024476">
    <property type="entry name" value="DUF3861"/>
</dbReference>